<dbReference type="GO" id="GO:0003700">
    <property type="term" value="F:DNA-binding transcription factor activity"/>
    <property type="evidence" value="ECO:0007669"/>
    <property type="project" value="InterPro"/>
</dbReference>
<sequence length="285" mass="30590">MSTIEQSAALEPDRLGARDRARFFRAARHDRLEGLTAAFRAHRYAPHSHETYVVGVIVAGCEAFQLRGARRLAAAGDVCFVHPGDVHDGEPAGEGYAYRMTYPSIGLMQEIAADLTDRDVAPAPFFADPVLRDPAAYAAFVAAHRALEAEPDGLLGEEALVAAYGLLVARHAGVAPMATTRGTGAAIGRAREFLDAHFAEEIDLARLAGVAGLSRHHFLRRFKHETGLTPHAYLTDCRVRAARRLVAAGEPLAEVAAACGFFDQSHLTNAFKARVGVAPGAFRRG</sequence>
<keyword evidence="3" id="KW-0010">Activator</keyword>
<dbReference type="SMART" id="SM00342">
    <property type="entry name" value="HTH_ARAC"/>
    <property type="match status" value="1"/>
</dbReference>
<dbReference type="PROSITE" id="PS00041">
    <property type="entry name" value="HTH_ARAC_FAMILY_1"/>
    <property type="match status" value="1"/>
</dbReference>
<dbReference type="AlphaFoldDB" id="A0A931MYK6"/>
<dbReference type="InterPro" id="IPR050204">
    <property type="entry name" value="AraC_XylS_family_regulators"/>
</dbReference>
<dbReference type="EMBL" id="JADZLT010000040">
    <property type="protein sequence ID" value="MBH0236816.1"/>
    <property type="molecule type" value="Genomic_DNA"/>
</dbReference>
<reference evidence="6" key="1">
    <citation type="submission" date="2020-12" db="EMBL/GenBank/DDBJ databases">
        <title>Methylobrevis albus sp. nov., isolated from fresh water lack sediment.</title>
        <authorList>
            <person name="Zou Q."/>
        </authorList>
    </citation>
    <scope>NUCLEOTIDE SEQUENCE</scope>
    <source>
        <strain evidence="6">L22</strain>
    </source>
</reference>
<dbReference type="InterPro" id="IPR018060">
    <property type="entry name" value="HTH_AraC"/>
</dbReference>
<dbReference type="SUPFAM" id="SSF51215">
    <property type="entry name" value="Regulatory protein AraC"/>
    <property type="match status" value="1"/>
</dbReference>
<evidence type="ECO:0000256" key="2">
    <source>
        <dbReference type="ARBA" id="ARBA00023125"/>
    </source>
</evidence>
<dbReference type="Pfam" id="PF02311">
    <property type="entry name" value="AraC_binding"/>
    <property type="match status" value="1"/>
</dbReference>
<dbReference type="InterPro" id="IPR014710">
    <property type="entry name" value="RmlC-like_jellyroll"/>
</dbReference>
<dbReference type="Pfam" id="PF12833">
    <property type="entry name" value="HTH_18"/>
    <property type="match status" value="1"/>
</dbReference>
<accession>A0A931MYK6</accession>
<evidence type="ECO:0000256" key="1">
    <source>
        <dbReference type="ARBA" id="ARBA00023015"/>
    </source>
</evidence>
<evidence type="ECO:0000256" key="3">
    <source>
        <dbReference type="ARBA" id="ARBA00023159"/>
    </source>
</evidence>
<dbReference type="Gene3D" id="2.60.120.10">
    <property type="entry name" value="Jelly Rolls"/>
    <property type="match status" value="1"/>
</dbReference>
<dbReference type="Proteomes" id="UP000631694">
    <property type="component" value="Unassembled WGS sequence"/>
</dbReference>
<name>A0A931MYK6_9HYPH</name>
<gene>
    <name evidence="6" type="ORF">I5731_03185</name>
</gene>
<dbReference type="GO" id="GO:0043565">
    <property type="term" value="F:sequence-specific DNA binding"/>
    <property type="evidence" value="ECO:0007669"/>
    <property type="project" value="InterPro"/>
</dbReference>
<evidence type="ECO:0000259" key="5">
    <source>
        <dbReference type="PROSITE" id="PS01124"/>
    </source>
</evidence>
<dbReference type="Gene3D" id="1.10.10.60">
    <property type="entry name" value="Homeodomain-like"/>
    <property type="match status" value="2"/>
</dbReference>
<dbReference type="SUPFAM" id="SSF46689">
    <property type="entry name" value="Homeodomain-like"/>
    <property type="match status" value="2"/>
</dbReference>
<protein>
    <submittedName>
        <fullName evidence="6">AraC family transcriptional regulator</fullName>
    </submittedName>
</protein>
<dbReference type="InterPro" id="IPR037923">
    <property type="entry name" value="HTH-like"/>
</dbReference>
<dbReference type="PROSITE" id="PS01124">
    <property type="entry name" value="HTH_ARAC_FAMILY_2"/>
    <property type="match status" value="1"/>
</dbReference>
<keyword evidence="2" id="KW-0238">DNA-binding</keyword>
<proteinExistence type="predicted"/>
<evidence type="ECO:0000313" key="6">
    <source>
        <dbReference type="EMBL" id="MBH0236816.1"/>
    </source>
</evidence>
<feature type="domain" description="HTH araC/xylS-type" evidence="5">
    <location>
        <begin position="188"/>
        <end position="285"/>
    </location>
</feature>
<comment type="caution">
    <text evidence="6">The sequence shown here is derived from an EMBL/GenBank/DDBJ whole genome shotgun (WGS) entry which is preliminary data.</text>
</comment>
<dbReference type="RefSeq" id="WP_197309913.1">
    <property type="nucleotide sequence ID" value="NZ_JADZLT010000040.1"/>
</dbReference>
<evidence type="ECO:0000313" key="7">
    <source>
        <dbReference type="Proteomes" id="UP000631694"/>
    </source>
</evidence>
<organism evidence="6 7">
    <name type="scientific">Methylobrevis albus</name>
    <dbReference type="NCBI Taxonomy" id="2793297"/>
    <lineage>
        <taxon>Bacteria</taxon>
        <taxon>Pseudomonadati</taxon>
        <taxon>Pseudomonadota</taxon>
        <taxon>Alphaproteobacteria</taxon>
        <taxon>Hyphomicrobiales</taxon>
        <taxon>Pleomorphomonadaceae</taxon>
        <taxon>Methylobrevis</taxon>
    </lineage>
</organism>
<keyword evidence="1" id="KW-0805">Transcription regulation</keyword>
<dbReference type="InterPro" id="IPR003313">
    <property type="entry name" value="AraC-bd"/>
</dbReference>
<dbReference type="InterPro" id="IPR009057">
    <property type="entry name" value="Homeodomain-like_sf"/>
</dbReference>
<dbReference type="PANTHER" id="PTHR46796:SF2">
    <property type="entry name" value="TRANSCRIPTIONAL REGULATORY PROTEIN"/>
    <property type="match status" value="1"/>
</dbReference>
<dbReference type="PANTHER" id="PTHR46796">
    <property type="entry name" value="HTH-TYPE TRANSCRIPTIONAL ACTIVATOR RHAS-RELATED"/>
    <property type="match status" value="1"/>
</dbReference>
<dbReference type="InterPro" id="IPR018062">
    <property type="entry name" value="HTH_AraC-typ_CS"/>
</dbReference>
<keyword evidence="7" id="KW-1185">Reference proteome</keyword>
<keyword evidence="4" id="KW-0804">Transcription</keyword>
<evidence type="ECO:0000256" key="4">
    <source>
        <dbReference type="ARBA" id="ARBA00023163"/>
    </source>
</evidence>